<keyword evidence="2" id="KW-1185">Reference proteome</keyword>
<dbReference type="AlphaFoldDB" id="A0A4C1YTG5"/>
<evidence type="ECO:0000313" key="2">
    <source>
        <dbReference type="Proteomes" id="UP000299102"/>
    </source>
</evidence>
<dbReference type="EMBL" id="BGZK01001371">
    <property type="protein sequence ID" value="GBP78480.1"/>
    <property type="molecule type" value="Genomic_DNA"/>
</dbReference>
<accession>A0A4C1YTG5</accession>
<proteinExistence type="predicted"/>
<protein>
    <submittedName>
        <fullName evidence="1">Uncharacterized protein</fullName>
    </submittedName>
</protein>
<evidence type="ECO:0000313" key="1">
    <source>
        <dbReference type="EMBL" id="GBP78480.1"/>
    </source>
</evidence>
<name>A0A4C1YTG5_EUMVA</name>
<comment type="caution">
    <text evidence="1">The sequence shown here is derived from an EMBL/GenBank/DDBJ whole genome shotgun (WGS) entry which is preliminary data.</text>
</comment>
<gene>
    <name evidence="1" type="ORF">EVAR_67234_1</name>
</gene>
<dbReference type="Proteomes" id="UP000299102">
    <property type="component" value="Unassembled WGS sequence"/>
</dbReference>
<reference evidence="1 2" key="1">
    <citation type="journal article" date="2019" name="Commun. Biol.">
        <title>The bagworm genome reveals a unique fibroin gene that provides high tensile strength.</title>
        <authorList>
            <person name="Kono N."/>
            <person name="Nakamura H."/>
            <person name="Ohtoshi R."/>
            <person name="Tomita M."/>
            <person name="Numata K."/>
            <person name="Arakawa K."/>
        </authorList>
    </citation>
    <scope>NUCLEOTIDE SEQUENCE [LARGE SCALE GENOMIC DNA]</scope>
</reference>
<sequence length="154" mass="16909">MVRHVSSSGGVYMVAHDASWTWRVRAPRARDPADETRFVSLAPAPTESSIHSSQYSTRVREISPRNIPFGAPATSPGRGPGAVEIFVPLDADYSRSDLMTPLALASAGTFLACITTCMHSTIMHFSNLNHTRVGPKWLIYLNVNVDCPRARRSK</sequence>
<organism evidence="1 2">
    <name type="scientific">Eumeta variegata</name>
    <name type="common">Bagworm moth</name>
    <name type="synonym">Eumeta japonica</name>
    <dbReference type="NCBI Taxonomy" id="151549"/>
    <lineage>
        <taxon>Eukaryota</taxon>
        <taxon>Metazoa</taxon>
        <taxon>Ecdysozoa</taxon>
        <taxon>Arthropoda</taxon>
        <taxon>Hexapoda</taxon>
        <taxon>Insecta</taxon>
        <taxon>Pterygota</taxon>
        <taxon>Neoptera</taxon>
        <taxon>Endopterygota</taxon>
        <taxon>Lepidoptera</taxon>
        <taxon>Glossata</taxon>
        <taxon>Ditrysia</taxon>
        <taxon>Tineoidea</taxon>
        <taxon>Psychidae</taxon>
        <taxon>Oiketicinae</taxon>
        <taxon>Eumeta</taxon>
    </lineage>
</organism>